<dbReference type="PANTHER" id="PTHR15175:SF3">
    <property type="entry name" value="NEUTROPHIL CYTOSOL FACTOR 2"/>
    <property type="match status" value="1"/>
</dbReference>
<dbReference type="PRINTS" id="PR00499">
    <property type="entry name" value="P67PHOX"/>
</dbReference>
<evidence type="ECO:0000256" key="8">
    <source>
        <dbReference type="PROSITE-ProRule" id="PRU00339"/>
    </source>
</evidence>
<dbReference type="PANTHER" id="PTHR15175">
    <property type="entry name" value="NEUTROPHIL CYTOSOLIC FACTOR 2, NEUTROPHIL NADPH OXIDASE FACTOR 2"/>
    <property type="match status" value="1"/>
</dbReference>
<dbReference type="InterPro" id="IPR019734">
    <property type="entry name" value="TPR_rpt"/>
</dbReference>
<protein>
    <submittedName>
        <fullName evidence="10">Neutrophil cytosolic factor 2</fullName>
    </submittedName>
</protein>
<dbReference type="SMART" id="SM00028">
    <property type="entry name" value="TPR"/>
    <property type="match status" value="3"/>
</dbReference>
<keyword evidence="6 8" id="KW-0802">TPR repeat</keyword>
<feature type="domain" description="SH3" evidence="9">
    <location>
        <begin position="237"/>
        <end position="296"/>
    </location>
</feature>
<proteinExistence type="inferred from homology"/>
<keyword evidence="11" id="KW-1185">Reference proteome</keyword>
<dbReference type="Gene3D" id="2.30.30.40">
    <property type="entry name" value="SH3 Domains"/>
    <property type="match status" value="2"/>
</dbReference>
<dbReference type="SUPFAM" id="SSF50044">
    <property type="entry name" value="SH3-domain"/>
    <property type="match status" value="2"/>
</dbReference>
<sequence>MSFVDTIRQWDRGVAHADKKAWAAALEVFLDIQEKNSKILFNIGCLYLINQELDAAEKAFDNSISKDEHLAVAFFQRGTMFYKKQKFEESLGDFQKAFKLLRGNQLIDYKLLGLRYKLYACEILHNVALTQAQLDQWEKAQESLLTALSLKTESKHELVDRALQSILKHKLFALVEMQPGILFRPRKHYVDELENKDYMGKAKVIASIIPQDEFSGFAPLQPRVSSSSRLLVTPIALEGEPHSVLYEFIPETENELAVLPGNIVFVLQKDADNWASVIFNGKRGLVPYNFLEPVEITLSSKQGQGGAVSDVIPAPPIGVPPVRPQRREGSTGTESQRKIIQMNHLSFFDEEIQFCVVKVHFRYTLAICVIPGAAYSVVLQKIGEKLKLPIQHVTLSYTEKDSGQRVTVNELEMKKVWKSVQNGRLVLWCDVSWTQQSQLVALHSYAASQPEDLAFHRGDVITVLSKVNDEWFEGQYEDKVGIFPASFVENIGNNDPA</sequence>
<dbReference type="SUPFAM" id="SSF48452">
    <property type="entry name" value="TPR-like"/>
    <property type="match status" value="1"/>
</dbReference>
<dbReference type="Ensembl" id="ENSPKIT00000008364.1">
    <property type="protein sequence ID" value="ENSPKIP00000027594.1"/>
    <property type="gene ID" value="ENSPKIG00000009553.1"/>
</dbReference>
<evidence type="ECO:0000256" key="1">
    <source>
        <dbReference type="ARBA" id="ARBA00004496"/>
    </source>
</evidence>
<dbReference type="PRINTS" id="PR00452">
    <property type="entry name" value="SH3DOMAIN"/>
</dbReference>
<dbReference type="PROSITE" id="PS50005">
    <property type="entry name" value="TPR"/>
    <property type="match status" value="1"/>
</dbReference>
<evidence type="ECO:0000256" key="7">
    <source>
        <dbReference type="PROSITE-ProRule" id="PRU00192"/>
    </source>
</evidence>
<comment type="similarity">
    <text evidence="2">Belongs to the NCF2/NOXA1 family.</text>
</comment>
<dbReference type="AlphaFoldDB" id="A0A3B3SA29"/>
<evidence type="ECO:0000256" key="6">
    <source>
        <dbReference type="ARBA" id="ARBA00022803"/>
    </source>
</evidence>
<dbReference type="FunFam" id="1.25.40.10:FF:000017">
    <property type="entry name" value="NADPH oxidase regulator NoxR"/>
    <property type="match status" value="1"/>
</dbReference>
<dbReference type="SUPFAM" id="SSF54277">
    <property type="entry name" value="CAD &amp; PB1 domains"/>
    <property type="match status" value="1"/>
</dbReference>
<dbReference type="GO" id="GO:0016176">
    <property type="term" value="F:superoxide-generating NADPH oxidase activator activity"/>
    <property type="evidence" value="ECO:0007669"/>
    <property type="project" value="TreeGrafter"/>
</dbReference>
<evidence type="ECO:0000313" key="10">
    <source>
        <dbReference type="Ensembl" id="ENSPKIP00000027594.1"/>
    </source>
</evidence>
<dbReference type="Proteomes" id="UP000261540">
    <property type="component" value="Unplaced"/>
</dbReference>
<dbReference type="GeneTree" id="ENSGT00530000063843"/>
<dbReference type="GO" id="GO:0042554">
    <property type="term" value="P:superoxide anion generation"/>
    <property type="evidence" value="ECO:0007669"/>
    <property type="project" value="TreeGrafter"/>
</dbReference>
<evidence type="ECO:0000256" key="5">
    <source>
        <dbReference type="ARBA" id="ARBA00022737"/>
    </source>
</evidence>
<feature type="domain" description="SH3" evidence="9">
    <location>
        <begin position="434"/>
        <end position="493"/>
    </location>
</feature>
<dbReference type="Pfam" id="PF00018">
    <property type="entry name" value="SH3_1"/>
    <property type="match status" value="1"/>
</dbReference>
<dbReference type="PROSITE" id="PS50002">
    <property type="entry name" value="SH3"/>
    <property type="match status" value="2"/>
</dbReference>
<dbReference type="SMART" id="SM00326">
    <property type="entry name" value="SH3"/>
    <property type="match status" value="2"/>
</dbReference>
<reference evidence="10" key="2">
    <citation type="submission" date="2025-09" db="UniProtKB">
        <authorList>
            <consortium name="Ensembl"/>
        </authorList>
    </citation>
    <scope>IDENTIFICATION</scope>
</reference>
<feature type="repeat" description="TPR" evidence="8">
    <location>
        <begin position="71"/>
        <end position="104"/>
    </location>
</feature>
<dbReference type="InterPro" id="IPR011990">
    <property type="entry name" value="TPR-like_helical_dom_sf"/>
</dbReference>
<dbReference type="Gene3D" id="3.10.20.90">
    <property type="entry name" value="Phosphatidylinositol 3-kinase Catalytic Subunit, Chain A, domain 1"/>
    <property type="match status" value="1"/>
</dbReference>
<dbReference type="Pfam" id="PF14604">
    <property type="entry name" value="SH3_9"/>
    <property type="match status" value="1"/>
</dbReference>
<keyword evidence="5" id="KW-0677">Repeat</keyword>
<organism evidence="10 11">
    <name type="scientific">Paramormyrops kingsleyae</name>
    <dbReference type="NCBI Taxonomy" id="1676925"/>
    <lineage>
        <taxon>Eukaryota</taxon>
        <taxon>Metazoa</taxon>
        <taxon>Chordata</taxon>
        <taxon>Craniata</taxon>
        <taxon>Vertebrata</taxon>
        <taxon>Euteleostomi</taxon>
        <taxon>Actinopterygii</taxon>
        <taxon>Neopterygii</taxon>
        <taxon>Teleostei</taxon>
        <taxon>Osteoglossocephala</taxon>
        <taxon>Osteoglossomorpha</taxon>
        <taxon>Osteoglossiformes</taxon>
        <taxon>Mormyridae</taxon>
        <taxon>Paramormyrops</taxon>
    </lineage>
</organism>
<accession>A0A3B3SA29</accession>
<dbReference type="GO" id="GO:0005737">
    <property type="term" value="C:cytoplasm"/>
    <property type="evidence" value="ECO:0007669"/>
    <property type="project" value="UniProtKB-SubCell"/>
</dbReference>
<evidence type="ECO:0000256" key="4">
    <source>
        <dbReference type="ARBA" id="ARBA00022490"/>
    </source>
</evidence>
<dbReference type="InterPro" id="IPR001452">
    <property type="entry name" value="SH3_domain"/>
</dbReference>
<reference evidence="10" key="1">
    <citation type="submission" date="2025-08" db="UniProtKB">
        <authorList>
            <consortium name="Ensembl"/>
        </authorList>
    </citation>
    <scope>IDENTIFICATION</scope>
</reference>
<evidence type="ECO:0000256" key="3">
    <source>
        <dbReference type="ARBA" id="ARBA00022443"/>
    </source>
</evidence>
<keyword evidence="4" id="KW-0963">Cytoplasm</keyword>
<comment type="subcellular location">
    <subcellularLocation>
        <location evidence="1">Cytoplasm</location>
    </subcellularLocation>
</comment>
<evidence type="ECO:0000313" key="11">
    <source>
        <dbReference type="Proteomes" id="UP000261540"/>
    </source>
</evidence>
<evidence type="ECO:0000256" key="2">
    <source>
        <dbReference type="ARBA" id="ARBA00008051"/>
    </source>
</evidence>
<dbReference type="InterPro" id="IPR036028">
    <property type="entry name" value="SH3-like_dom_sf"/>
</dbReference>
<evidence type="ECO:0000259" key="9">
    <source>
        <dbReference type="PROSITE" id="PS50002"/>
    </source>
</evidence>
<name>A0A3B3SA29_9TELE</name>
<dbReference type="InterPro" id="IPR051864">
    <property type="entry name" value="NCF2_NOXA1"/>
</dbReference>
<keyword evidence="3 7" id="KW-0728">SH3 domain</keyword>
<dbReference type="Gene3D" id="1.25.40.10">
    <property type="entry name" value="Tetratricopeptide repeat domain"/>
    <property type="match status" value="1"/>
</dbReference>